<keyword evidence="7" id="KW-0175">Coiled coil</keyword>
<evidence type="ECO:0000256" key="2">
    <source>
        <dbReference type="ARBA" id="ARBA00023012"/>
    </source>
</evidence>
<sequence>MSPEPPNKVLIIEDERPVRESFRHFLEDLNYRVAEAEDGINGLELFNSFQPDAVILDLRMPRMNGLKVLQHLSQQSPATPIIVASGTGDITETVEALHLGAWDYVLKPIADLSILEHALKQVLDRSRALTRKQEYQEKLEQEVERRTKELTDKIEEMSRFNKMAMGRERRIIELKRMINNLLAELGREPKFRSPDLIEEEQGLIE</sequence>
<evidence type="ECO:0000313" key="9">
    <source>
        <dbReference type="EMBL" id="MDZ8118709.1"/>
    </source>
</evidence>
<name>A0ABU5MWZ9_9BACT</name>
<evidence type="ECO:0000259" key="8">
    <source>
        <dbReference type="PROSITE" id="PS50110"/>
    </source>
</evidence>
<dbReference type="SMART" id="SM00448">
    <property type="entry name" value="REC"/>
    <property type="match status" value="1"/>
</dbReference>
<dbReference type="InterPro" id="IPR001789">
    <property type="entry name" value="Sig_transdc_resp-reg_receiver"/>
</dbReference>
<accession>A0ABU5MWZ9</accession>
<keyword evidence="1 6" id="KW-0597">Phosphoprotein</keyword>
<dbReference type="PANTHER" id="PTHR48111:SF1">
    <property type="entry name" value="TWO-COMPONENT RESPONSE REGULATOR ORR33"/>
    <property type="match status" value="1"/>
</dbReference>
<keyword evidence="4" id="KW-0238">DNA-binding</keyword>
<protein>
    <submittedName>
        <fullName evidence="9">Response regulator</fullName>
    </submittedName>
</protein>
<keyword evidence="5" id="KW-0804">Transcription</keyword>
<evidence type="ECO:0000256" key="4">
    <source>
        <dbReference type="ARBA" id="ARBA00023125"/>
    </source>
</evidence>
<gene>
    <name evidence="9" type="ORF">P9H32_08710</name>
</gene>
<dbReference type="EMBL" id="JARVCO010000010">
    <property type="protein sequence ID" value="MDZ8118709.1"/>
    <property type="molecule type" value="Genomic_DNA"/>
</dbReference>
<dbReference type="RefSeq" id="WP_322608507.1">
    <property type="nucleotide sequence ID" value="NZ_JARVCO010000010.1"/>
</dbReference>
<proteinExistence type="predicted"/>
<dbReference type="Pfam" id="PF00072">
    <property type="entry name" value="Response_reg"/>
    <property type="match status" value="1"/>
</dbReference>
<evidence type="ECO:0000256" key="7">
    <source>
        <dbReference type="SAM" id="Coils"/>
    </source>
</evidence>
<dbReference type="InterPro" id="IPR039420">
    <property type="entry name" value="WalR-like"/>
</dbReference>
<keyword evidence="2" id="KW-0902">Two-component regulatory system</keyword>
<dbReference type="Proteomes" id="UP001290861">
    <property type="component" value="Unassembled WGS sequence"/>
</dbReference>
<dbReference type="SUPFAM" id="SSF52172">
    <property type="entry name" value="CheY-like"/>
    <property type="match status" value="1"/>
</dbReference>
<organism evidence="9 10">
    <name type="scientific">Pontiella agarivorans</name>
    <dbReference type="NCBI Taxonomy" id="3038953"/>
    <lineage>
        <taxon>Bacteria</taxon>
        <taxon>Pseudomonadati</taxon>
        <taxon>Kiritimatiellota</taxon>
        <taxon>Kiritimatiellia</taxon>
        <taxon>Kiritimatiellales</taxon>
        <taxon>Pontiellaceae</taxon>
        <taxon>Pontiella</taxon>
    </lineage>
</organism>
<evidence type="ECO:0000256" key="3">
    <source>
        <dbReference type="ARBA" id="ARBA00023015"/>
    </source>
</evidence>
<reference evidence="9 10" key="1">
    <citation type="journal article" date="2024" name="Appl. Environ. Microbiol.">
        <title>Pontiella agarivorans sp. nov., a novel marine anaerobic bacterium capable of degrading macroalgal polysaccharides and fixing nitrogen.</title>
        <authorList>
            <person name="Liu N."/>
            <person name="Kivenson V."/>
            <person name="Peng X."/>
            <person name="Cui Z."/>
            <person name="Lankiewicz T.S."/>
            <person name="Gosselin K.M."/>
            <person name="English C.J."/>
            <person name="Blair E.M."/>
            <person name="O'Malley M.A."/>
            <person name="Valentine D.L."/>
        </authorList>
    </citation>
    <scope>NUCLEOTIDE SEQUENCE [LARGE SCALE GENOMIC DNA]</scope>
    <source>
        <strain evidence="9 10">NLcol2</strain>
    </source>
</reference>
<dbReference type="InterPro" id="IPR011006">
    <property type="entry name" value="CheY-like_superfamily"/>
</dbReference>
<feature type="modified residue" description="4-aspartylphosphate" evidence="6">
    <location>
        <position position="57"/>
    </location>
</feature>
<comment type="caution">
    <text evidence="9">The sequence shown here is derived from an EMBL/GenBank/DDBJ whole genome shotgun (WGS) entry which is preliminary data.</text>
</comment>
<keyword evidence="3" id="KW-0805">Transcription regulation</keyword>
<keyword evidence="10" id="KW-1185">Reference proteome</keyword>
<feature type="domain" description="Response regulatory" evidence="8">
    <location>
        <begin position="8"/>
        <end position="122"/>
    </location>
</feature>
<dbReference type="Gene3D" id="3.40.50.2300">
    <property type="match status" value="1"/>
</dbReference>
<evidence type="ECO:0000256" key="6">
    <source>
        <dbReference type="PROSITE-ProRule" id="PRU00169"/>
    </source>
</evidence>
<dbReference type="PANTHER" id="PTHR48111">
    <property type="entry name" value="REGULATOR OF RPOS"/>
    <property type="match status" value="1"/>
</dbReference>
<dbReference type="PROSITE" id="PS50110">
    <property type="entry name" value="RESPONSE_REGULATORY"/>
    <property type="match status" value="1"/>
</dbReference>
<evidence type="ECO:0000256" key="1">
    <source>
        <dbReference type="ARBA" id="ARBA00022553"/>
    </source>
</evidence>
<feature type="coiled-coil region" evidence="7">
    <location>
        <begin position="125"/>
        <end position="156"/>
    </location>
</feature>
<evidence type="ECO:0000313" key="10">
    <source>
        <dbReference type="Proteomes" id="UP001290861"/>
    </source>
</evidence>
<evidence type="ECO:0000256" key="5">
    <source>
        <dbReference type="ARBA" id="ARBA00023163"/>
    </source>
</evidence>